<organism evidence="2 3">
    <name type="scientific">Papaver somniferum</name>
    <name type="common">Opium poppy</name>
    <dbReference type="NCBI Taxonomy" id="3469"/>
    <lineage>
        <taxon>Eukaryota</taxon>
        <taxon>Viridiplantae</taxon>
        <taxon>Streptophyta</taxon>
        <taxon>Embryophyta</taxon>
        <taxon>Tracheophyta</taxon>
        <taxon>Spermatophyta</taxon>
        <taxon>Magnoliopsida</taxon>
        <taxon>Ranunculales</taxon>
        <taxon>Papaveraceae</taxon>
        <taxon>Papaveroideae</taxon>
        <taxon>Papaver</taxon>
    </lineage>
</organism>
<feature type="region of interest" description="Disordered" evidence="1">
    <location>
        <begin position="1"/>
        <end position="74"/>
    </location>
</feature>
<feature type="compositionally biased region" description="Low complexity" evidence="1">
    <location>
        <begin position="26"/>
        <end position="40"/>
    </location>
</feature>
<feature type="compositionally biased region" description="Basic and acidic residues" evidence="1">
    <location>
        <begin position="56"/>
        <end position="67"/>
    </location>
</feature>
<evidence type="ECO:0000313" key="2">
    <source>
        <dbReference type="EMBL" id="RZC51390.1"/>
    </source>
</evidence>
<dbReference type="Proteomes" id="UP000316621">
    <property type="component" value="Chromosome 2"/>
</dbReference>
<protein>
    <submittedName>
        <fullName evidence="2">Uncharacterized protein</fullName>
    </submittedName>
</protein>
<reference evidence="2 3" key="1">
    <citation type="journal article" date="2018" name="Science">
        <title>The opium poppy genome and morphinan production.</title>
        <authorList>
            <person name="Guo L."/>
            <person name="Winzer T."/>
            <person name="Yang X."/>
            <person name="Li Y."/>
            <person name="Ning Z."/>
            <person name="He Z."/>
            <person name="Teodor R."/>
            <person name="Lu Y."/>
            <person name="Bowser T.A."/>
            <person name="Graham I.A."/>
            <person name="Ye K."/>
        </authorList>
    </citation>
    <scope>NUCLEOTIDE SEQUENCE [LARGE SCALE GENOMIC DNA]</scope>
    <source>
        <strain evidence="3">cv. HN1</strain>
        <tissue evidence="2">Leaves</tissue>
    </source>
</reference>
<name>A0A4Y7IUC1_PAPSO</name>
<accession>A0A4Y7IUC1</accession>
<proteinExistence type="predicted"/>
<sequence length="74" mass="8193">MMINLLGRKHQGTNQTADSIRSKTFPPNSSASPVRRSPSPGKMSASPRRTPPSRGESPDRRIHESPGKRSRSQR</sequence>
<dbReference type="Gramene" id="RZC51390">
    <property type="protein sequence ID" value="RZC51390"/>
    <property type="gene ID" value="C5167_019827"/>
</dbReference>
<dbReference type="EMBL" id="CM010716">
    <property type="protein sequence ID" value="RZC51390.1"/>
    <property type="molecule type" value="Genomic_DNA"/>
</dbReference>
<evidence type="ECO:0000256" key="1">
    <source>
        <dbReference type="SAM" id="MobiDB-lite"/>
    </source>
</evidence>
<gene>
    <name evidence="2" type="ORF">C5167_019827</name>
</gene>
<evidence type="ECO:0000313" key="3">
    <source>
        <dbReference type="Proteomes" id="UP000316621"/>
    </source>
</evidence>
<keyword evidence="3" id="KW-1185">Reference proteome</keyword>
<dbReference type="AlphaFoldDB" id="A0A4Y7IUC1"/>